<evidence type="ECO:0000256" key="1">
    <source>
        <dbReference type="ARBA" id="ARBA00022729"/>
    </source>
</evidence>
<dbReference type="PROSITE" id="PS50835">
    <property type="entry name" value="IG_LIKE"/>
    <property type="match status" value="1"/>
</dbReference>
<sequence length="126" mass="14244">LLCVIDKYCFINVTWLIYLCLTFFLGPSICEDVHQSPVEVQCLPDENVTLTCKHSISSYYTILWYKRTPVDTTLELIAYISNTSPYYEGNYEGNFTVSGNGRSSASLQIPKATQVLHSAVYFCAAY</sequence>
<evidence type="ECO:0000256" key="2">
    <source>
        <dbReference type="ARBA" id="ARBA00022859"/>
    </source>
</evidence>
<gene>
    <name evidence="5" type="ORF">HF521_021729</name>
</gene>
<reference evidence="5" key="1">
    <citation type="submission" date="2020-08" db="EMBL/GenBank/DDBJ databases">
        <title>Chromosome-level assembly of Southern catfish (Silurus meridionalis) provides insights into visual adaptation to the nocturnal and benthic lifestyles.</title>
        <authorList>
            <person name="Zhang Y."/>
            <person name="Wang D."/>
            <person name="Peng Z."/>
        </authorList>
    </citation>
    <scope>NUCLEOTIDE SEQUENCE</scope>
    <source>
        <strain evidence="5">SWU-2019-XX</strain>
        <tissue evidence="5">Muscle</tissue>
    </source>
</reference>
<dbReference type="GO" id="GO:0007166">
    <property type="term" value="P:cell surface receptor signaling pathway"/>
    <property type="evidence" value="ECO:0007669"/>
    <property type="project" value="TreeGrafter"/>
</dbReference>
<evidence type="ECO:0000259" key="4">
    <source>
        <dbReference type="PROSITE" id="PS50835"/>
    </source>
</evidence>
<dbReference type="PANTHER" id="PTHR23268">
    <property type="entry name" value="T-CELL RECEPTOR BETA CHAIN"/>
    <property type="match status" value="1"/>
</dbReference>
<dbReference type="PANTHER" id="PTHR23268:SF28">
    <property type="entry name" value="T CELL RECEPTOR BETA VARIABLE 19"/>
    <property type="match status" value="1"/>
</dbReference>
<dbReference type="InterPro" id="IPR036179">
    <property type="entry name" value="Ig-like_dom_sf"/>
</dbReference>
<dbReference type="GO" id="GO:0002376">
    <property type="term" value="P:immune system process"/>
    <property type="evidence" value="ECO:0007669"/>
    <property type="project" value="UniProtKB-KW"/>
</dbReference>
<keyword evidence="1 3" id="KW-0732">Signal</keyword>
<keyword evidence="2" id="KW-0391">Immunity</keyword>
<dbReference type="CDD" id="cd00099">
    <property type="entry name" value="IgV"/>
    <property type="match status" value="1"/>
</dbReference>
<name>A0A8T0BFN4_SILME</name>
<dbReference type="SMART" id="SM00406">
    <property type="entry name" value="IGv"/>
    <property type="match status" value="1"/>
</dbReference>
<dbReference type="Pfam" id="PF07686">
    <property type="entry name" value="V-set"/>
    <property type="match status" value="1"/>
</dbReference>
<dbReference type="Proteomes" id="UP000606274">
    <property type="component" value="Unassembled WGS sequence"/>
</dbReference>
<comment type="caution">
    <text evidence="5">The sequence shown here is derived from an EMBL/GenBank/DDBJ whole genome shotgun (WGS) entry which is preliminary data.</text>
</comment>
<proteinExistence type="predicted"/>
<dbReference type="AlphaFoldDB" id="A0A8T0BFN4"/>
<dbReference type="EMBL" id="JABFDY010000008">
    <property type="protein sequence ID" value="KAF7704657.1"/>
    <property type="molecule type" value="Genomic_DNA"/>
</dbReference>
<organism evidence="5 6">
    <name type="scientific">Silurus meridionalis</name>
    <name type="common">Southern catfish</name>
    <name type="synonym">Silurus soldatovi meridionalis</name>
    <dbReference type="NCBI Taxonomy" id="175797"/>
    <lineage>
        <taxon>Eukaryota</taxon>
        <taxon>Metazoa</taxon>
        <taxon>Chordata</taxon>
        <taxon>Craniata</taxon>
        <taxon>Vertebrata</taxon>
        <taxon>Euteleostomi</taxon>
        <taxon>Actinopterygii</taxon>
        <taxon>Neopterygii</taxon>
        <taxon>Teleostei</taxon>
        <taxon>Ostariophysi</taxon>
        <taxon>Siluriformes</taxon>
        <taxon>Siluridae</taxon>
        <taxon>Silurus</taxon>
    </lineage>
</organism>
<dbReference type="InterPro" id="IPR050413">
    <property type="entry name" value="TCR_beta_variable"/>
</dbReference>
<dbReference type="InterPro" id="IPR007110">
    <property type="entry name" value="Ig-like_dom"/>
</dbReference>
<feature type="signal peptide" evidence="3">
    <location>
        <begin position="1"/>
        <end position="30"/>
    </location>
</feature>
<dbReference type="GO" id="GO:0005886">
    <property type="term" value="C:plasma membrane"/>
    <property type="evidence" value="ECO:0007669"/>
    <property type="project" value="TreeGrafter"/>
</dbReference>
<feature type="non-terminal residue" evidence="5">
    <location>
        <position position="1"/>
    </location>
</feature>
<evidence type="ECO:0000256" key="3">
    <source>
        <dbReference type="SAM" id="SignalP"/>
    </source>
</evidence>
<accession>A0A8T0BFN4</accession>
<dbReference type="SUPFAM" id="SSF48726">
    <property type="entry name" value="Immunoglobulin"/>
    <property type="match status" value="1"/>
</dbReference>
<keyword evidence="6" id="KW-1185">Reference proteome</keyword>
<dbReference type="InterPro" id="IPR013783">
    <property type="entry name" value="Ig-like_fold"/>
</dbReference>
<dbReference type="Gene3D" id="2.60.40.10">
    <property type="entry name" value="Immunoglobulins"/>
    <property type="match status" value="1"/>
</dbReference>
<dbReference type="InterPro" id="IPR013106">
    <property type="entry name" value="Ig_V-set"/>
</dbReference>
<feature type="chain" id="PRO_5035829265" description="Ig-like domain-containing protein" evidence="3">
    <location>
        <begin position="31"/>
        <end position="126"/>
    </location>
</feature>
<feature type="domain" description="Ig-like" evidence="4">
    <location>
        <begin position="27"/>
        <end position="126"/>
    </location>
</feature>
<evidence type="ECO:0000313" key="6">
    <source>
        <dbReference type="Proteomes" id="UP000606274"/>
    </source>
</evidence>
<protein>
    <recommendedName>
        <fullName evidence="4">Ig-like domain-containing protein</fullName>
    </recommendedName>
</protein>
<evidence type="ECO:0000313" key="5">
    <source>
        <dbReference type="EMBL" id="KAF7704657.1"/>
    </source>
</evidence>